<dbReference type="EC" id="2.8.1.7" evidence="10"/>
<dbReference type="PIRSF" id="PIRSF005572">
    <property type="entry name" value="NifS"/>
    <property type="match status" value="1"/>
</dbReference>
<evidence type="ECO:0000256" key="7">
    <source>
        <dbReference type="ARBA" id="ARBA00023004"/>
    </source>
</evidence>
<dbReference type="Gene3D" id="3.90.1150.10">
    <property type="entry name" value="Aspartate Aminotransferase, domain 1"/>
    <property type="match status" value="1"/>
</dbReference>
<keyword evidence="8 10" id="KW-0411">Iron-sulfur</keyword>
<feature type="modified residue" description="N6-(pyridoxal phosphate)lysine" evidence="10">
    <location>
        <position position="210"/>
    </location>
</feature>
<evidence type="ECO:0000256" key="10">
    <source>
        <dbReference type="HAMAP-Rule" id="MF_00331"/>
    </source>
</evidence>
<evidence type="ECO:0000313" key="14">
    <source>
        <dbReference type="Proteomes" id="UP001139031"/>
    </source>
</evidence>
<dbReference type="InterPro" id="IPR010240">
    <property type="entry name" value="Cys_deSase_IscS"/>
</dbReference>
<evidence type="ECO:0000256" key="4">
    <source>
        <dbReference type="ARBA" id="ARBA00022714"/>
    </source>
</evidence>
<comment type="subcellular location">
    <subcellularLocation>
        <location evidence="10">Cytoplasm</location>
    </subcellularLocation>
</comment>
<evidence type="ECO:0000256" key="3">
    <source>
        <dbReference type="ARBA" id="ARBA00022679"/>
    </source>
</evidence>
<dbReference type="EMBL" id="JAIRAU010000056">
    <property type="protein sequence ID" value="MBZ5715115.1"/>
    <property type="molecule type" value="Genomic_DNA"/>
</dbReference>
<dbReference type="HAMAP" id="MF_00331">
    <property type="entry name" value="Cys_desulf_IscS"/>
    <property type="match status" value="1"/>
</dbReference>
<comment type="caution">
    <text evidence="13">The sequence shown here is derived from an EMBL/GenBank/DDBJ whole genome shotgun (WGS) entry which is preliminary data.</text>
</comment>
<dbReference type="PANTHER" id="PTHR11601:SF34">
    <property type="entry name" value="CYSTEINE DESULFURASE"/>
    <property type="match status" value="1"/>
</dbReference>
<dbReference type="SUPFAM" id="SSF53383">
    <property type="entry name" value="PLP-dependent transferases"/>
    <property type="match status" value="1"/>
</dbReference>
<keyword evidence="14" id="KW-1185">Reference proteome</keyword>
<dbReference type="Pfam" id="PF00266">
    <property type="entry name" value="Aminotran_5"/>
    <property type="match status" value="1"/>
</dbReference>
<evidence type="ECO:0000256" key="1">
    <source>
        <dbReference type="ARBA" id="ARBA00001933"/>
    </source>
</evidence>
<comment type="pathway">
    <text evidence="10">Cofactor biosynthesis; iron-sulfur cluster biosynthesis.</text>
</comment>
<feature type="binding site" evidence="10">
    <location>
        <begin position="78"/>
        <end position="79"/>
    </location>
    <ligand>
        <name>pyridoxal 5'-phosphate</name>
        <dbReference type="ChEBI" id="CHEBI:597326"/>
    </ligand>
</feature>
<dbReference type="PROSITE" id="PS00595">
    <property type="entry name" value="AA_TRANSFER_CLASS_5"/>
    <property type="match status" value="1"/>
</dbReference>
<dbReference type="PANTHER" id="PTHR11601">
    <property type="entry name" value="CYSTEINE DESULFURYLASE FAMILY MEMBER"/>
    <property type="match status" value="1"/>
</dbReference>
<keyword evidence="4 10" id="KW-0001">2Fe-2S</keyword>
<dbReference type="InterPro" id="IPR015422">
    <property type="entry name" value="PyrdxlP-dep_Trfase_small"/>
</dbReference>
<reference evidence="13" key="1">
    <citation type="submission" date="2021-08" db="EMBL/GenBank/DDBJ databases">
        <authorList>
            <person name="Stevens D.C."/>
        </authorList>
    </citation>
    <scope>NUCLEOTIDE SEQUENCE</scope>
    <source>
        <strain evidence="13">DSM 53165</strain>
    </source>
</reference>
<feature type="binding site" evidence="10">
    <location>
        <position position="248"/>
    </location>
    <ligand>
        <name>pyridoxal 5'-phosphate</name>
        <dbReference type="ChEBI" id="CHEBI:597326"/>
    </ligand>
</feature>
<feature type="domain" description="Aminotransferase class V" evidence="12">
    <location>
        <begin position="10"/>
        <end position="373"/>
    </location>
</feature>
<keyword evidence="3 10" id="KW-0808">Transferase</keyword>
<comment type="subunit">
    <text evidence="10">Homodimer. Forms a heterotetramer with IscU, interacts with other sulfur acceptors.</text>
</comment>
<comment type="function">
    <text evidence="10">Master enzyme that delivers sulfur to a number of partners involved in Fe-S cluster assembly, tRNA modification or cofactor biosynthesis. Catalyzes the removal of elemental sulfur atoms from cysteine to produce alanine. Functions as a sulfur delivery protein for Fe-S cluster synthesis onto IscU, an Fe-S scaffold assembly protein, as well as other S acceptor proteins.</text>
</comment>
<dbReference type="InterPro" id="IPR015424">
    <property type="entry name" value="PyrdxlP-dep_Trfase"/>
</dbReference>
<dbReference type="Gene3D" id="3.40.640.10">
    <property type="entry name" value="Type I PLP-dependent aspartate aminotransferase-like (Major domain)"/>
    <property type="match status" value="1"/>
</dbReference>
<dbReference type="Proteomes" id="UP001139031">
    <property type="component" value="Unassembled WGS sequence"/>
</dbReference>
<keyword evidence="7 10" id="KW-0408">Iron</keyword>
<evidence type="ECO:0000256" key="9">
    <source>
        <dbReference type="ARBA" id="ARBA00050776"/>
    </source>
</evidence>
<sequence>MTQQAAKRPIYLDYAATCPVDPRVLEAMLPYFSDRYGNAASRTHVFGWQAEEAVEAARREIATTLNADPKEITFTSGATESNNLAIKGVVEYLAESGKKHLVTAVTEHKAVLDTCKHLERHGCEVTYLPVGVDGRVTPEQVAAALRPDTALVSLMFANNETGVINPVTEIGAVCRAAGVLFHTDAVQAFGKVPVDVEAMHIDLASLSAHKLYGPKGVGALYIRRRKPRVRIAPQIHGGGHERGTRSGTLNVPGIVGFGYAAKLAREELAGESAHVLELREHLRRRLVTEIPHAIVNGSLEHRLPGTLNISFAYVEGESLLMGLKDIAVSSGSACTSASLEPSYVLRAMGLDDELAHSSLRITIGRFTTREELDFVADLIAREVARLRDMSPLWEMVQEGIDLRTIEWTPH</sequence>
<evidence type="ECO:0000256" key="2">
    <source>
        <dbReference type="ARBA" id="ARBA00006490"/>
    </source>
</evidence>
<dbReference type="NCBIfam" id="NF002806">
    <property type="entry name" value="PRK02948.1"/>
    <property type="match status" value="1"/>
</dbReference>
<feature type="binding site" description="via persulfide group" evidence="10">
    <location>
        <position position="334"/>
    </location>
    <ligand>
        <name>[2Fe-2S] cluster</name>
        <dbReference type="ChEBI" id="CHEBI:190135"/>
        <note>ligand shared with IscU</note>
    </ligand>
</feature>
<comment type="similarity">
    <text evidence="2 10">Belongs to the class-V pyridoxal-phosphate-dependent aminotransferase family. NifS/IscS subfamily.</text>
</comment>
<organism evidence="13 14">
    <name type="scientific">Nannocystis pusilla</name>
    <dbReference type="NCBI Taxonomy" id="889268"/>
    <lineage>
        <taxon>Bacteria</taxon>
        <taxon>Pseudomonadati</taxon>
        <taxon>Myxococcota</taxon>
        <taxon>Polyangia</taxon>
        <taxon>Nannocystales</taxon>
        <taxon>Nannocystaceae</taxon>
        <taxon>Nannocystis</taxon>
    </lineage>
</organism>
<comment type="cofactor">
    <cofactor evidence="1 10 11">
        <name>pyridoxal 5'-phosphate</name>
        <dbReference type="ChEBI" id="CHEBI:597326"/>
    </cofactor>
</comment>
<evidence type="ECO:0000259" key="12">
    <source>
        <dbReference type="Pfam" id="PF00266"/>
    </source>
</evidence>
<feature type="binding site" evidence="10">
    <location>
        <begin position="207"/>
        <end position="209"/>
    </location>
    <ligand>
        <name>pyridoxal 5'-phosphate</name>
        <dbReference type="ChEBI" id="CHEBI:597326"/>
    </ligand>
</feature>
<dbReference type="InterPro" id="IPR015421">
    <property type="entry name" value="PyrdxlP-dep_Trfase_major"/>
</dbReference>
<feature type="binding site" evidence="10">
    <location>
        <position position="187"/>
    </location>
    <ligand>
        <name>pyridoxal 5'-phosphate</name>
        <dbReference type="ChEBI" id="CHEBI:597326"/>
    </ligand>
</feature>
<evidence type="ECO:0000256" key="5">
    <source>
        <dbReference type="ARBA" id="ARBA00022723"/>
    </source>
</evidence>
<comment type="catalytic activity">
    <reaction evidence="9 10">
        <text>(sulfur carrier)-H + L-cysteine = (sulfur carrier)-SH + L-alanine</text>
        <dbReference type="Rhea" id="RHEA:43892"/>
        <dbReference type="Rhea" id="RHEA-COMP:14737"/>
        <dbReference type="Rhea" id="RHEA-COMP:14739"/>
        <dbReference type="ChEBI" id="CHEBI:29917"/>
        <dbReference type="ChEBI" id="CHEBI:35235"/>
        <dbReference type="ChEBI" id="CHEBI:57972"/>
        <dbReference type="ChEBI" id="CHEBI:64428"/>
        <dbReference type="EC" id="2.8.1.7"/>
    </reaction>
</comment>
<keyword evidence="6 10" id="KW-0663">Pyridoxal phosphate</keyword>
<evidence type="ECO:0000256" key="11">
    <source>
        <dbReference type="RuleBase" id="RU004504"/>
    </source>
</evidence>
<dbReference type="RefSeq" id="WP_224196857.1">
    <property type="nucleotide sequence ID" value="NZ_JAIRAU010000056.1"/>
</dbReference>
<keyword evidence="10" id="KW-0963">Cytoplasm</keyword>
<proteinExistence type="inferred from homology"/>
<evidence type="ECO:0000313" key="13">
    <source>
        <dbReference type="EMBL" id="MBZ5715115.1"/>
    </source>
</evidence>
<name>A0ABS7U3S1_9BACT</name>
<dbReference type="InterPro" id="IPR016454">
    <property type="entry name" value="Cysteine_dSase"/>
</dbReference>
<dbReference type="GO" id="GO:0031071">
    <property type="term" value="F:cysteine desulfurase activity"/>
    <property type="evidence" value="ECO:0007669"/>
    <property type="project" value="UniProtKB-EC"/>
</dbReference>
<dbReference type="InterPro" id="IPR020578">
    <property type="entry name" value="Aminotrans_V_PyrdxlP_BS"/>
</dbReference>
<accession>A0ABS7U3S1</accession>
<keyword evidence="5 10" id="KW-0479">Metal-binding</keyword>
<feature type="binding site" evidence="10">
    <location>
        <position position="159"/>
    </location>
    <ligand>
        <name>pyridoxal 5'-phosphate</name>
        <dbReference type="ChEBI" id="CHEBI:597326"/>
    </ligand>
</feature>
<feature type="active site" description="Cysteine persulfide intermediate" evidence="10">
    <location>
        <position position="334"/>
    </location>
</feature>
<dbReference type="InterPro" id="IPR000192">
    <property type="entry name" value="Aminotrans_V_dom"/>
</dbReference>
<dbReference type="NCBIfam" id="NF010611">
    <property type="entry name" value="PRK14012.1"/>
    <property type="match status" value="1"/>
</dbReference>
<evidence type="ECO:0000256" key="8">
    <source>
        <dbReference type="ARBA" id="ARBA00023014"/>
    </source>
</evidence>
<evidence type="ECO:0000256" key="6">
    <source>
        <dbReference type="ARBA" id="ARBA00022898"/>
    </source>
</evidence>
<gene>
    <name evidence="10" type="primary">iscS</name>
    <name evidence="13" type="ORF">K7C98_38270</name>
</gene>
<protein>
    <recommendedName>
        <fullName evidence="10">Cysteine desulfurase IscS</fullName>
        <ecNumber evidence="10">2.8.1.7</ecNumber>
    </recommendedName>
</protein>